<name>A0ABV1W6V9_9ACTN</name>
<evidence type="ECO:0000256" key="2">
    <source>
        <dbReference type="ARBA" id="ARBA00023125"/>
    </source>
</evidence>
<reference evidence="6 7" key="1">
    <citation type="submission" date="2024-06" db="EMBL/GenBank/DDBJ databases">
        <title>The Natural Products Discovery Center: Release of the First 8490 Sequenced Strains for Exploring Actinobacteria Biosynthetic Diversity.</title>
        <authorList>
            <person name="Kalkreuter E."/>
            <person name="Kautsar S.A."/>
            <person name="Yang D."/>
            <person name="Bader C.D."/>
            <person name="Teijaro C.N."/>
            <person name="Fluegel L."/>
            <person name="Davis C.M."/>
            <person name="Simpson J.R."/>
            <person name="Lauterbach L."/>
            <person name="Steele A.D."/>
            <person name="Gui C."/>
            <person name="Meng S."/>
            <person name="Li G."/>
            <person name="Viehrig K."/>
            <person name="Ye F."/>
            <person name="Su P."/>
            <person name="Kiefer A.F."/>
            <person name="Nichols A."/>
            <person name="Cepeda A.J."/>
            <person name="Yan W."/>
            <person name="Fan B."/>
            <person name="Jiang Y."/>
            <person name="Adhikari A."/>
            <person name="Zheng C.-J."/>
            <person name="Schuster L."/>
            <person name="Cowan T.M."/>
            <person name="Smanski M.J."/>
            <person name="Chevrette M.G."/>
            <person name="De Carvalho L.P.S."/>
            <person name="Shen B."/>
        </authorList>
    </citation>
    <scope>NUCLEOTIDE SEQUENCE [LARGE SCALE GENOMIC DNA]</scope>
    <source>
        <strain evidence="6 7">NPDC000634</strain>
    </source>
</reference>
<feature type="domain" description="HTH gntR-type" evidence="4">
    <location>
        <begin position="9"/>
        <end position="66"/>
    </location>
</feature>
<keyword evidence="7" id="KW-1185">Reference proteome</keyword>
<sequence length="250" mass="27966">MTAPTTASIAELLCAEWSGLPPRTRLPSDRALAERFDVGHGVIGRIMADLERQGLVRRQRGSGSFWLGDMVSVAVTTPPSFAHLIRNAGLTPGSTLLSVETRRVATTERKHLRLSPNTAVWCIRRLLTVERIPVGVATSVLPARDLKALPAELESYGSLFDTLDRRYHRPVVRAWKRQRPVELPRFVGEVFGLQTPISVELQESLNRVVDGAPIEYARTYMRTDALNPHALIRRAHGVRLPQQEASRRCR</sequence>
<keyword evidence="3" id="KW-0804">Transcription</keyword>
<protein>
    <submittedName>
        <fullName evidence="6">GntR family transcriptional regulator</fullName>
    </submittedName>
</protein>
<keyword evidence="1" id="KW-0805">Transcription regulation</keyword>
<dbReference type="EMBL" id="JBEPCU010000457">
    <property type="protein sequence ID" value="MER6979924.1"/>
    <property type="molecule type" value="Genomic_DNA"/>
</dbReference>
<dbReference type="SMART" id="SM00345">
    <property type="entry name" value="HTH_GNTR"/>
    <property type="match status" value="1"/>
</dbReference>
<dbReference type="PANTHER" id="PTHR44846">
    <property type="entry name" value="MANNOSYL-D-GLYCERATE TRANSPORT/METABOLISM SYSTEM REPRESSOR MNGR-RELATED"/>
    <property type="match status" value="1"/>
</dbReference>
<feature type="domain" description="UbiC transcription regulator-associated" evidence="5">
    <location>
        <begin position="87"/>
        <end position="227"/>
    </location>
</feature>
<dbReference type="SUPFAM" id="SSF64288">
    <property type="entry name" value="Chorismate lyase-like"/>
    <property type="match status" value="1"/>
</dbReference>
<dbReference type="InterPro" id="IPR036390">
    <property type="entry name" value="WH_DNA-bd_sf"/>
</dbReference>
<organism evidence="6 7">
    <name type="scientific">Streptomyces carpinensis</name>
    <dbReference type="NCBI Taxonomy" id="66369"/>
    <lineage>
        <taxon>Bacteria</taxon>
        <taxon>Bacillati</taxon>
        <taxon>Actinomycetota</taxon>
        <taxon>Actinomycetes</taxon>
        <taxon>Kitasatosporales</taxon>
        <taxon>Streptomycetaceae</taxon>
        <taxon>Streptomyces</taxon>
    </lineage>
</organism>
<dbReference type="Proteomes" id="UP001458415">
    <property type="component" value="Unassembled WGS sequence"/>
</dbReference>
<dbReference type="RefSeq" id="WP_158103783.1">
    <property type="nucleotide sequence ID" value="NZ_MUBM01000004.1"/>
</dbReference>
<gene>
    <name evidence="6" type="ORF">ABT317_23885</name>
</gene>
<proteinExistence type="predicted"/>
<evidence type="ECO:0000256" key="1">
    <source>
        <dbReference type="ARBA" id="ARBA00023015"/>
    </source>
</evidence>
<dbReference type="InterPro" id="IPR036388">
    <property type="entry name" value="WH-like_DNA-bd_sf"/>
</dbReference>
<dbReference type="SMART" id="SM00866">
    <property type="entry name" value="UTRA"/>
    <property type="match status" value="1"/>
</dbReference>
<evidence type="ECO:0000313" key="6">
    <source>
        <dbReference type="EMBL" id="MER6979924.1"/>
    </source>
</evidence>
<dbReference type="InterPro" id="IPR011663">
    <property type="entry name" value="UTRA"/>
</dbReference>
<comment type="caution">
    <text evidence="6">The sequence shown here is derived from an EMBL/GenBank/DDBJ whole genome shotgun (WGS) entry which is preliminary data.</text>
</comment>
<dbReference type="InterPro" id="IPR028978">
    <property type="entry name" value="Chorismate_lyase_/UTRA_dom_sf"/>
</dbReference>
<keyword evidence="2" id="KW-0238">DNA-binding</keyword>
<evidence type="ECO:0000313" key="7">
    <source>
        <dbReference type="Proteomes" id="UP001458415"/>
    </source>
</evidence>
<dbReference type="InterPro" id="IPR050679">
    <property type="entry name" value="Bact_HTH_transcr_reg"/>
</dbReference>
<evidence type="ECO:0000259" key="5">
    <source>
        <dbReference type="SMART" id="SM00866"/>
    </source>
</evidence>
<dbReference type="Gene3D" id="1.10.10.10">
    <property type="entry name" value="Winged helix-like DNA-binding domain superfamily/Winged helix DNA-binding domain"/>
    <property type="match status" value="1"/>
</dbReference>
<dbReference type="PANTHER" id="PTHR44846:SF1">
    <property type="entry name" value="MANNOSYL-D-GLYCERATE TRANSPORT_METABOLISM SYSTEM REPRESSOR MNGR-RELATED"/>
    <property type="match status" value="1"/>
</dbReference>
<accession>A0ABV1W6V9</accession>
<dbReference type="Pfam" id="PF00392">
    <property type="entry name" value="GntR"/>
    <property type="match status" value="1"/>
</dbReference>
<evidence type="ECO:0000256" key="3">
    <source>
        <dbReference type="ARBA" id="ARBA00023163"/>
    </source>
</evidence>
<dbReference type="InterPro" id="IPR000524">
    <property type="entry name" value="Tscrpt_reg_HTH_GntR"/>
</dbReference>
<evidence type="ECO:0000259" key="4">
    <source>
        <dbReference type="SMART" id="SM00345"/>
    </source>
</evidence>
<dbReference type="SUPFAM" id="SSF46785">
    <property type="entry name" value="Winged helix' DNA-binding domain"/>
    <property type="match status" value="1"/>
</dbReference>
<dbReference type="Pfam" id="PF07702">
    <property type="entry name" value="UTRA"/>
    <property type="match status" value="1"/>
</dbReference>
<dbReference type="Gene3D" id="3.40.1410.10">
    <property type="entry name" value="Chorismate lyase-like"/>
    <property type="match status" value="1"/>
</dbReference>